<dbReference type="Gene3D" id="1.10.260.40">
    <property type="entry name" value="lambda repressor-like DNA-binding domains"/>
    <property type="match status" value="1"/>
</dbReference>
<evidence type="ECO:0000256" key="2">
    <source>
        <dbReference type="ARBA" id="ARBA00023125"/>
    </source>
</evidence>
<dbReference type="PROSITE" id="PS50932">
    <property type="entry name" value="HTH_LACI_2"/>
    <property type="match status" value="1"/>
</dbReference>
<evidence type="ECO:0000256" key="1">
    <source>
        <dbReference type="ARBA" id="ARBA00023015"/>
    </source>
</evidence>
<dbReference type="Pfam" id="PF13377">
    <property type="entry name" value="Peripla_BP_3"/>
    <property type="match status" value="1"/>
</dbReference>
<reference evidence="5 6" key="1">
    <citation type="submission" date="2017-05" db="EMBL/GenBank/DDBJ databases">
        <title>Bifidobacterium vansinderenii sp. nov.</title>
        <authorList>
            <person name="Lugli G.A."/>
            <person name="Duranti S."/>
            <person name="Mangifesta M."/>
        </authorList>
    </citation>
    <scope>NUCLEOTIDE SEQUENCE [LARGE SCALE GENOMIC DNA]</scope>
    <source>
        <strain evidence="5 6">Tam10B</strain>
    </source>
</reference>
<organism evidence="5 6">
    <name type="scientific">Bifidobacterium vansinderenii</name>
    <dbReference type="NCBI Taxonomy" id="1984871"/>
    <lineage>
        <taxon>Bacteria</taxon>
        <taxon>Bacillati</taxon>
        <taxon>Actinomycetota</taxon>
        <taxon>Actinomycetes</taxon>
        <taxon>Bifidobacteriales</taxon>
        <taxon>Bifidobacteriaceae</taxon>
        <taxon>Bifidobacterium</taxon>
    </lineage>
</organism>
<dbReference type="GO" id="GO:0000976">
    <property type="term" value="F:transcription cis-regulatory region binding"/>
    <property type="evidence" value="ECO:0007669"/>
    <property type="project" value="TreeGrafter"/>
</dbReference>
<dbReference type="Proteomes" id="UP000215433">
    <property type="component" value="Unassembled WGS sequence"/>
</dbReference>
<feature type="domain" description="HTH lacI-type" evidence="4">
    <location>
        <begin position="33"/>
        <end position="87"/>
    </location>
</feature>
<dbReference type="PANTHER" id="PTHR30146:SF153">
    <property type="entry name" value="LACTOSE OPERON REPRESSOR"/>
    <property type="match status" value="1"/>
</dbReference>
<dbReference type="InterPro" id="IPR028082">
    <property type="entry name" value="Peripla_BP_I"/>
</dbReference>
<accession>A0A229VYX2</accession>
<dbReference type="PRINTS" id="PR00036">
    <property type="entry name" value="HTHLACI"/>
</dbReference>
<dbReference type="CDD" id="cd01392">
    <property type="entry name" value="HTH_LacI"/>
    <property type="match status" value="1"/>
</dbReference>
<evidence type="ECO:0000313" key="5">
    <source>
        <dbReference type="EMBL" id="OXN00823.1"/>
    </source>
</evidence>
<dbReference type="InterPro" id="IPR010982">
    <property type="entry name" value="Lambda_DNA-bd_dom_sf"/>
</dbReference>
<dbReference type="Gene3D" id="3.40.50.2300">
    <property type="match status" value="2"/>
</dbReference>
<dbReference type="AlphaFoldDB" id="A0A229VYX2"/>
<keyword evidence="3" id="KW-0804">Transcription</keyword>
<proteinExistence type="predicted"/>
<comment type="caution">
    <text evidence="5">The sequence shown here is derived from an EMBL/GenBank/DDBJ whole genome shotgun (WGS) entry which is preliminary data.</text>
</comment>
<name>A0A229VYX2_9BIFI</name>
<evidence type="ECO:0000313" key="6">
    <source>
        <dbReference type="Proteomes" id="UP000215433"/>
    </source>
</evidence>
<dbReference type="SUPFAM" id="SSF47413">
    <property type="entry name" value="lambda repressor-like DNA-binding domains"/>
    <property type="match status" value="1"/>
</dbReference>
<keyword evidence="2" id="KW-0238">DNA-binding</keyword>
<gene>
    <name evidence="5" type="ORF">Tam10B_0779</name>
</gene>
<evidence type="ECO:0000259" key="4">
    <source>
        <dbReference type="PROSITE" id="PS50932"/>
    </source>
</evidence>
<dbReference type="InterPro" id="IPR000843">
    <property type="entry name" value="HTH_LacI"/>
</dbReference>
<dbReference type="PANTHER" id="PTHR30146">
    <property type="entry name" value="LACI-RELATED TRANSCRIPTIONAL REPRESSOR"/>
    <property type="match status" value="1"/>
</dbReference>
<dbReference type="EMBL" id="NEWD01000007">
    <property type="protein sequence ID" value="OXN00823.1"/>
    <property type="molecule type" value="Genomic_DNA"/>
</dbReference>
<sequence>MFFFISFETDSNEIQSADMTRRHSPGPRCTDGVTLRDVAREAGVSAATASRVFNGKGSVSERTRERVLQAAEDLHYTVNTLAKSMMGIGPRLLVYITFARSGTQSDVIDGMEQTAARHGAMFTANTAGPDIRQERALIRMYMQQRATGMIFGKSGDGSPEYVERIRRYDEALRSIGSYLVLCRPEIPQLPQVATVSYEQTMAVSRAVHNLAMLGHRRIAFIGDWDQDSARRRVDGYRRGLESEGIPVDPSLIARCPSITADGSRAAEQLLGRFIERPNERPTAVMTFSDDIAIGVYRAAKRLGLRIPDDLSVVGFDDIPFAADVTPSLTTIRPSFRAVGQCAAELVFEKPGPGSPNLHTTFESRFILRDSIAPPAEKR</sequence>
<dbReference type="CDD" id="cd06267">
    <property type="entry name" value="PBP1_LacI_sugar_binding-like"/>
    <property type="match status" value="1"/>
</dbReference>
<dbReference type="SUPFAM" id="SSF53822">
    <property type="entry name" value="Periplasmic binding protein-like I"/>
    <property type="match status" value="1"/>
</dbReference>
<dbReference type="InterPro" id="IPR046335">
    <property type="entry name" value="LacI/GalR-like_sensor"/>
</dbReference>
<dbReference type="Pfam" id="PF00356">
    <property type="entry name" value="LacI"/>
    <property type="match status" value="1"/>
</dbReference>
<keyword evidence="6" id="KW-1185">Reference proteome</keyword>
<evidence type="ECO:0000256" key="3">
    <source>
        <dbReference type="ARBA" id="ARBA00023163"/>
    </source>
</evidence>
<protein>
    <submittedName>
        <fullName evidence="5">Periplasmic binding protein-like domain-containing protein</fullName>
    </submittedName>
</protein>
<keyword evidence="1" id="KW-0805">Transcription regulation</keyword>
<dbReference type="SMART" id="SM00354">
    <property type="entry name" value="HTH_LACI"/>
    <property type="match status" value="1"/>
</dbReference>
<dbReference type="GO" id="GO:0003700">
    <property type="term" value="F:DNA-binding transcription factor activity"/>
    <property type="evidence" value="ECO:0007669"/>
    <property type="project" value="TreeGrafter"/>
</dbReference>